<keyword evidence="3" id="KW-0408">Iron</keyword>
<keyword evidence="1" id="KW-0004">4Fe-4S</keyword>
<evidence type="ECO:0000256" key="4">
    <source>
        <dbReference type="ARBA" id="ARBA00023014"/>
    </source>
</evidence>
<comment type="caution">
    <text evidence="6">The sequence shown here is derived from an EMBL/GenBank/DDBJ whole genome shotgun (WGS) entry which is preliminary data.</text>
</comment>
<name>A0ABS2GRM4_9BURK</name>
<evidence type="ECO:0000256" key="3">
    <source>
        <dbReference type="ARBA" id="ARBA00023004"/>
    </source>
</evidence>
<accession>A0ABS2GRM4</accession>
<dbReference type="InterPro" id="IPR017896">
    <property type="entry name" value="4Fe4S_Fe-S-bd"/>
</dbReference>
<sequence>MVACPVYGGRIPSLVAERLQKITFDGTRVVTVVTYGNRAYEDALLELNDTVLARGAIPVASAAVVAQHTMVPSVAADRPTAIDFQNLSVFARFALQKFDDVHAVPVEVPGNRPYRQWSKMPVTPVVSNACVRCGSCVRQCPTMAIWITDPKKTDPSKCILCMRCVALCPQGARSLPEPAQQAIEKKLAPVAKLTRENEFFF</sequence>
<dbReference type="PROSITE" id="PS51379">
    <property type="entry name" value="4FE4S_FER_2"/>
    <property type="match status" value="2"/>
</dbReference>
<evidence type="ECO:0000313" key="6">
    <source>
        <dbReference type="EMBL" id="MBM6928498.1"/>
    </source>
</evidence>
<evidence type="ECO:0000313" key="7">
    <source>
        <dbReference type="Proteomes" id="UP000777002"/>
    </source>
</evidence>
<proteinExistence type="predicted"/>
<dbReference type="SUPFAM" id="SSF52218">
    <property type="entry name" value="Flavoproteins"/>
    <property type="match status" value="1"/>
</dbReference>
<dbReference type="InterPro" id="IPR017900">
    <property type="entry name" value="4Fe4S_Fe_S_CS"/>
</dbReference>
<dbReference type="EMBL" id="JACJKX010000006">
    <property type="protein sequence ID" value="MBM6928498.1"/>
    <property type="molecule type" value="Genomic_DNA"/>
</dbReference>
<dbReference type="PANTHER" id="PTHR43687">
    <property type="entry name" value="ADENYLYLSULFATE REDUCTASE, BETA SUBUNIT"/>
    <property type="match status" value="1"/>
</dbReference>
<keyword evidence="7" id="KW-1185">Reference proteome</keyword>
<dbReference type="InterPro" id="IPR029039">
    <property type="entry name" value="Flavoprotein-like_sf"/>
</dbReference>
<dbReference type="Proteomes" id="UP000777002">
    <property type="component" value="Unassembled WGS sequence"/>
</dbReference>
<protein>
    <submittedName>
        <fullName evidence="6">4Fe-4S binding protein</fullName>
    </submittedName>
</protein>
<dbReference type="InterPro" id="IPR050572">
    <property type="entry name" value="Fe-S_Ferredoxin"/>
</dbReference>
<dbReference type="PROSITE" id="PS00198">
    <property type="entry name" value="4FE4S_FER_1"/>
    <property type="match status" value="1"/>
</dbReference>
<evidence type="ECO:0000256" key="1">
    <source>
        <dbReference type="ARBA" id="ARBA00022485"/>
    </source>
</evidence>
<dbReference type="SUPFAM" id="SSF54862">
    <property type="entry name" value="4Fe-4S ferredoxins"/>
    <property type="match status" value="1"/>
</dbReference>
<evidence type="ECO:0000259" key="5">
    <source>
        <dbReference type="PROSITE" id="PS51379"/>
    </source>
</evidence>
<reference evidence="6 7" key="1">
    <citation type="journal article" date="2021" name="Sci. Rep.">
        <title>The distribution of antibiotic resistance genes in chicken gut microbiota commensals.</title>
        <authorList>
            <person name="Juricova H."/>
            <person name="Matiasovicova J."/>
            <person name="Kubasova T."/>
            <person name="Cejkova D."/>
            <person name="Rychlik I."/>
        </authorList>
    </citation>
    <scope>NUCLEOTIDE SEQUENCE [LARGE SCALE GENOMIC DNA]</scope>
    <source>
        <strain evidence="6 7">An562</strain>
    </source>
</reference>
<keyword evidence="2" id="KW-0479">Metal-binding</keyword>
<organism evidence="6 7">
    <name type="scientific">Parasutterella secunda</name>
    <dbReference type="NCBI Taxonomy" id="626947"/>
    <lineage>
        <taxon>Bacteria</taxon>
        <taxon>Pseudomonadati</taxon>
        <taxon>Pseudomonadota</taxon>
        <taxon>Betaproteobacteria</taxon>
        <taxon>Burkholderiales</taxon>
        <taxon>Sutterellaceae</taxon>
        <taxon>Parasutterella</taxon>
    </lineage>
</organism>
<feature type="domain" description="4Fe-4S ferredoxin-type" evidence="5">
    <location>
        <begin position="149"/>
        <end position="178"/>
    </location>
</feature>
<gene>
    <name evidence="6" type="ORF">H5985_04350</name>
</gene>
<dbReference type="Pfam" id="PF12838">
    <property type="entry name" value="Fer4_7"/>
    <property type="match status" value="1"/>
</dbReference>
<dbReference type="Gene3D" id="3.30.70.20">
    <property type="match status" value="1"/>
</dbReference>
<feature type="domain" description="4Fe-4S ferredoxin-type" evidence="5">
    <location>
        <begin position="120"/>
        <end position="145"/>
    </location>
</feature>
<dbReference type="PANTHER" id="PTHR43687:SF1">
    <property type="entry name" value="FERREDOXIN III"/>
    <property type="match status" value="1"/>
</dbReference>
<keyword evidence="4" id="KW-0411">Iron-sulfur</keyword>
<evidence type="ECO:0000256" key="2">
    <source>
        <dbReference type="ARBA" id="ARBA00022723"/>
    </source>
</evidence>